<dbReference type="InterPro" id="IPR005331">
    <property type="entry name" value="Sulfotransferase"/>
</dbReference>
<protein>
    <recommendedName>
        <fullName evidence="9">Carbohydrate sulfotransferase</fullName>
        <ecNumber evidence="9">2.8.2.-</ecNumber>
    </recommendedName>
</protein>
<evidence type="ECO:0000256" key="8">
    <source>
        <dbReference type="ARBA" id="ARBA00023180"/>
    </source>
</evidence>
<reference evidence="10" key="1">
    <citation type="submission" date="2018-08" db="EMBL/GenBank/DDBJ databases">
        <authorList>
            <person name="Cornetti L."/>
        </authorList>
    </citation>
    <scope>NUCLEOTIDE SEQUENCE</scope>
    <source>
        <strain evidence="10">CH-H-2</strain>
    </source>
</reference>
<evidence type="ECO:0000256" key="5">
    <source>
        <dbReference type="ARBA" id="ARBA00022989"/>
    </source>
</evidence>
<evidence type="ECO:0000256" key="9">
    <source>
        <dbReference type="RuleBase" id="RU364020"/>
    </source>
</evidence>
<dbReference type="PANTHER" id="PTHR12137:SF54">
    <property type="entry name" value="CARBOHYDRATE SULFOTRANSFERASE"/>
    <property type="match status" value="1"/>
</dbReference>
<dbReference type="EMBL" id="LR022994">
    <property type="protein sequence ID" value="SVE92613.1"/>
    <property type="molecule type" value="mRNA"/>
</dbReference>
<accession>A0A4Y7NI97</accession>
<evidence type="ECO:0000256" key="7">
    <source>
        <dbReference type="ARBA" id="ARBA00023136"/>
    </source>
</evidence>
<dbReference type="Pfam" id="PF03567">
    <property type="entry name" value="Sulfotransfer_2"/>
    <property type="match status" value="1"/>
</dbReference>
<dbReference type="AlphaFoldDB" id="A0A4Y7NI97"/>
<evidence type="ECO:0000313" key="10">
    <source>
        <dbReference type="EMBL" id="SVE92613.1"/>
    </source>
</evidence>
<dbReference type="EC" id="2.8.2.-" evidence="9"/>
<evidence type="ECO:0000256" key="6">
    <source>
        <dbReference type="ARBA" id="ARBA00023034"/>
    </source>
</evidence>
<feature type="transmembrane region" description="Helical" evidence="9">
    <location>
        <begin position="12"/>
        <end position="29"/>
    </location>
</feature>
<keyword evidence="9" id="KW-0735">Signal-anchor</keyword>
<dbReference type="PANTHER" id="PTHR12137">
    <property type="entry name" value="CARBOHYDRATE SULFOTRANSFERASE"/>
    <property type="match status" value="1"/>
</dbReference>
<organism evidence="10">
    <name type="scientific">Megafenestra aurita</name>
    <dbReference type="NCBI Taxonomy" id="2291010"/>
    <lineage>
        <taxon>Eukaryota</taxon>
        <taxon>Metazoa</taxon>
        <taxon>Ecdysozoa</taxon>
        <taxon>Arthropoda</taxon>
        <taxon>Crustacea</taxon>
        <taxon>Branchiopoda</taxon>
        <taxon>Diplostraca</taxon>
        <taxon>Cladocera</taxon>
        <taxon>Anomopoda</taxon>
        <taxon>Daphniidae</taxon>
        <taxon>Megafenestra</taxon>
    </lineage>
</organism>
<dbReference type="InterPro" id="IPR018011">
    <property type="entry name" value="Carb_sulfotrans_8-10"/>
</dbReference>
<keyword evidence="4 9" id="KW-0812">Transmembrane</keyword>
<dbReference type="GO" id="GO:0016051">
    <property type="term" value="P:carbohydrate biosynthetic process"/>
    <property type="evidence" value="ECO:0007669"/>
    <property type="project" value="InterPro"/>
</dbReference>
<evidence type="ECO:0000256" key="4">
    <source>
        <dbReference type="ARBA" id="ARBA00022692"/>
    </source>
</evidence>
<evidence type="ECO:0000256" key="2">
    <source>
        <dbReference type="ARBA" id="ARBA00006339"/>
    </source>
</evidence>
<sequence>MRVVLLRRVRQLVLLLLLVFFLWIAAILIQDKFPGHPVNMEYNWRKYGSYFGVKAQLITFCHTDFSQQADRKMLTKDVCKLSRSNPNLDSVIEDKDLLDHIIVDEKHRLLYCYVPKVACTNWKRLLMVLMGKANTTNPLSIVADDSHRLHVFRRLNNYTAEEIRYRLDHFMKFMFIRHPFERLLSAYRNKFSQNSSSSDYFRSRYGRHIIKQYRVNASEESLSRGHDVSFREFVQYVIDPQTVARVPFNEHWRPMVDLCLPCTIQYNVIGKYESLMDDAWLVLEKAKLNQFVSFPRSDRPSNTNSLIEEYTGQLTQGELLNLYHVYEMDFRLFDYHSPGLD</sequence>
<keyword evidence="8 9" id="KW-0325">Glycoprotein</keyword>
<comment type="subcellular location">
    <subcellularLocation>
        <location evidence="1 9">Golgi apparatus membrane</location>
        <topology evidence="1 9">Single-pass type II membrane protein</topology>
    </subcellularLocation>
</comment>
<keyword evidence="6 9" id="KW-0333">Golgi apparatus</keyword>
<keyword evidence="3 9" id="KW-0808">Transferase</keyword>
<gene>
    <name evidence="10" type="primary">EOG090X0C3N</name>
</gene>
<evidence type="ECO:0000256" key="1">
    <source>
        <dbReference type="ARBA" id="ARBA00004323"/>
    </source>
</evidence>
<dbReference type="GO" id="GO:0000139">
    <property type="term" value="C:Golgi membrane"/>
    <property type="evidence" value="ECO:0007669"/>
    <property type="project" value="UniProtKB-SubCell"/>
</dbReference>
<dbReference type="GO" id="GO:0008146">
    <property type="term" value="F:sulfotransferase activity"/>
    <property type="evidence" value="ECO:0007669"/>
    <property type="project" value="InterPro"/>
</dbReference>
<name>A0A4Y7NI97_9CRUS</name>
<keyword evidence="5 9" id="KW-1133">Transmembrane helix</keyword>
<evidence type="ECO:0000256" key="3">
    <source>
        <dbReference type="ARBA" id="ARBA00022679"/>
    </source>
</evidence>
<proteinExistence type="evidence at transcript level"/>
<keyword evidence="7 9" id="KW-0472">Membrane</keyword>
<comment type="similarity">
    <text evidence="2 9">Belongs to the sulfotransferase 2 family.</text>
</comment>
<keyword evidence="9" id="KW-0119">Carbohydrate metabolism</keyword>